<evidence type="ECO:0000313" key="3">
    <source>
        <dbReference type="EMBL" id="MBP1046682.1"/>
    </source>
</evidence>
<feature type="compositionally biased region" description="Basic and acidic residues" evidence="2">
    <location>
        <begin position="111"/>
        <end position="121"/>
    </location>
</feature>
<protein>
    <submittedName>
        <fullName evidence="3">Uncharacterized protein</fullName>
    </submittedName>
</protein>
<dbReference type="EMBL" id="JAEDXU010000004">
    <property type="protein sequence ID" value="MBP1046682.1"/>
    <property type="molecule type" value="Genomic_DNA"/>
</dbReference>
<evidence type="ECO:0000313" key="4">
    <source>
        <dbReference type="Proteomes" id="UP000673375"/>
    </source>
</evidence>
<organism evidence="3 4">
    <name type="scientific">Enterococcus larvae</name>
    <dbReference type="NCBI Taxonomy" id="2794352"/>
    <lineage>
        <taxon>Bacteria</taxon>
        <taxon>Bacillati</taxon>
        <taxon>Bacillota</taxon>
        <taxon>Bacilli</taxon>
        <taxon>Lactobacillales</taxon>
        <taxon>Enterococcaceae</taxon>
        <taxon>Enterococcus</taxon>
    </lineage>
</organism>
<keyword evidence="4" id="KW-1185">Reference proteome</keyword>
<dbReference type="Proteomes" id="UP000673375">
    <property type="component" value="Unassembled WGS sequence"/>
</dbReference>
<accession>A0ABS4CJA0</accession>
<name>A0ABS4CJA0_9ENTE</name>
<sequence>MKDDTSGQIDQLISEERELQETIYDLEDRKKIFVKLSEDSEDNQRRALSQQERIEDMLMGSRIFYQLNELKEEERTCSRQLMGSLTEELEDIKKKENELRDEQQEITQQRKALDYERGEHK</sequence>
<feature type="coiled-coil region" evidence="1">
    <location>
        <begin position="2"/>
        <end position="29"/>
    </location>
</feature>
<evidence type="ECO:0000256" key="2">
    <source>
        <dbReference type="SAM" id="MobiDB-lite"/>
    </source>
</evidence>
<proteinExistence type="predicted"/>
<reference evidence="3 4" key="1">
    <citation type="submission" date="2020-12" db="EMBL/GenBank/DDBJ databases">
        <title>Vagococcus allomyrinae sp. nov. and Enterococcus lavae sp. nov., isolated from the larvae of Allomyrina dichotoma.</title>
        <authorList>
            <person name="Lee S.D."/>
        </authorList>
    </citation>
    <scope>NUCLEOTIDE SEQUENCE [LARGE SCALE GENOMIC DNA]</scope>
    <source>
        <strain evidence="3 4">BWM-S5</strain>
    </source>
</reference>
<gene>
    <name evidence="3" type="ORF">I6N96_10310</name>
</gene>
<dbReference type="RefSeq" id="WP_209557468.1">
    <property type="nucleotide sequence ID" value="NZ_JAEDXU010000004.1"/>
</dbReference>
<comment type="caution">
    <text evidence="3">The sequence shown here is derived from an EMBL/GenBank/DDBJ whole genome shotgun (WGS) entry which is preliminary data.</text>
</comment>
<keyword evidence="1" id="KW-0175">Coiled coil</keyword>
<evidence type="ECO:0000256" key="1">
    <source>
        <dbReference type="SAM" id="Coils"/>
    </source>
</evidence>
<feature type="region of interest" description="Disordered" evidence="2">
    <location>
        <begin position="96"/>
        <end position="121"/>
    </location>
</feature>